<sequence>MIVINANSWSNLNVSKKSYGNHFRDLIAQFNHNKTKNFLLSLVSYISCNLKRSFKCYTDLLIMHSSMKKKAICFNLSMLRYSKFSCKFYAPSNVLDQTVNNVSYEDRLGILGMMIFKYQISIFKYDKKNFKFDSKLLRDRMQLCNGRKYFISELLPLKNKYLSRKEN</sequence>
<protein>
    <submittedName>
        <fullName evidence="1">Uncharacterized protein</fullName>
    </submittedName>
</protein>
<accession>A0A3M7S528</accession>
<name>A0A3M7S528_BRAPC</name>
<proteinExistence type="predicted"/>
<gene>
    <name evidence="1" type="ORF">BpHYR1_001245</name>
</gene>
<dbReference type="AlphaFoldDB" id="A0A3M7S528"/>
<keyword evidence="2" id="KW-1185">Reference proteome</keyword>
<reference evidence="1 2" key="1">
    <citation type="journal article" date="2018" name="Sci. Rep.">
        <title>Genomic signatures of local adaptation to the degree of environmental predictability in rotifers.</title>
        <authorList>
            <person name="Franch-Gras L."/>
            <person name="Hahn C."/>
            <person name="Garcia-Roger E.M."/>
            <person name="Carmona M.J."/>
            <person name="Serra M."/>
            <person name="Gomez A."/>
        </authorList>
    </citation>
    <scope>NUCLEOTIDE SEQUENCE [LARGE SCALE GENOMIC DNA]</scope>
    <source>
        <strain evidence="1">HYR1</strain>
    </source>
</reference>
<dbReference type="Proteomes" id="UP000276133">
    <property type="component" value="Unassembled WGS sequence"/>
</dbReference>
<comment type="caution">
    <text evidence="1">The sequence shown here is derived from an EMBL/GenBank/DDBJ whole genome shotgun (WGS) entry which is preliminary data.</text>
</comment>
<organism evidence="1 2">
    <name type="scientific">Brachionus plicatilis</name>
    <name type="common">Marine rotifer</name>
    <name type="synonym">Brachionus muelleri</name>
    <dbReference type="NCBI Taxonomy" id="10195"/>
    <lineage>
        <taxon>Eukaryota</taxon>
        <taxon>Metazoa</taxon>
        <taxon>Spiralia</taxon>
        <taxon>Gnathifera</taxon>
        <taxon>Rotifera</taxon>
        <taxon>Eurotatoria</taxon>
        <taxon>Monogononta</taxon>
        <taxon>Pseudotrocha</taxon>
        <taxon>Ploima</taxon>
        <taxon>Brachionidae</taxon>
        <taxon>Brachionus</taxon>
    </lineage>
</organism>
<dbReference type="EMBL" id="REGN01002032">
    <property type="protein sequence ID" value="RNA30872.1"/>
    <property type="molecule type" value="Genomic_DNA"/>
</dbReference>
<evidence type="ECO:0000313" key="2">
    <source>
        <dbReference type="Proteomes" id="UP000276133"/>
    </source>
</evidence>
<evidence type="ECO:0000313" key="1">
    <source>
        <dbReference type="EMBL" id="RNA30872.1"/>
    </source>
</evidence>